<keyword evidence="1" id="KW-0472">Membrane</keyword>
<dbReference type="RefSeq" id="XP_028271361.1">
    <property type="nucleotide sequence ID" value="XM_028415560.1"/>
</dbReference>
<protein>
    <submittedName>
        <fullName evidence="3">Uncharacterized protein LOC114442200</fullName>
    </submittedName>
</protein>
<evidence type="ECO:0000313" key="2">
    <source>
        <dbReference type="Proteomes" id="UP000515145"/>
    </source>
</evidence>
<sequence>MNGLDLKSKSISIVIVSSHQEEKLIGIVFPLRLSWNNCFSSGGVGSCCSENMDSFNYTDDGGQSFQFLVHNVEPLYKEYKPPPRDLIQLPKSVVYLLMAALVVVAVAYAIVGHLIKDLMLDITDCLLGPIDDELKKDGDVEGVSPLHLPPNLSHSHPNAFHVWDQDDIIIPMTPDHGGQLSSPLMSVIPYIPSFFPNSLSISSPSYNLPLPKESDA</sequence>
<gene>
    <name evidence="3" type="primary">LOC114442200</name>
</gene>
<dbReference type="GeneID" id="114442200"/>
<dbReference type="OrthoDB" id="8848457at2759"/>
<dbReference type="AlphaFoldDB" id="A0A6P7J4D8"/>
<feature type="transmembrane region" description="Helical" evidence="1">
    <location>
        <begin position="93"/>
        <end position="115"/>
    </location>
</feature>
<keyword evidence="1" id="KW-0812">Transmembrane</keyword>
<dbReference type="Proteomes" id="UP000515145">
    <property type="component" value="Chromosome 1"/>
</dbReference>
<reference evidence="3" key="1">
    <citation type="submission" date="2025-08" db="UniProtKB">
        <authorList>
            <consortium name="RefSeq"/>
        </authorList>
    </citation>
    <scope>IDENTIFICATION</scope>
</reference>
<proteinExistence type="predicted"/>
<keyword evidence="2" id="KW-1185">Reference proteome</keyword>
<dbReference type="InParanoid" id="A0A6P7J4D8"/>
<evidence type="ECO:0000313" key="3">
    <source>
        <dbReference type="RefSeq" id="XP_028271361.1"/>
    </source>
</evidence>
<name>A0A6P7J4D8_9TELE</name>
<organism evidence="2 3">
    <name type="scientific">Parambassis ranga</name>
    <name type="common">Indian glassy fish</name>
    <dbReference type="NCBI Taxonomy" id="210632"/>
    <lineage>
        <taxon>Eukaryota</taxon>
        <taxon>Metazoa</taxon>
        <taxon>Chordata</taxon>
        <taxon>Craniata</taxon>
        <taxon>Vertebrata</taxon>
        <taxon>Euteleostomi</taxon>
        <taxon>Actinopterygii</taxon>
        <taxon>Neopterygii</taxon>
        <taxon>Teleostei</taxon>
        <taxon>Neoteleostei</taxon>
        <taxon>Acanthomorphata</taxon>
        <taxon>Ovalentaria</taxon>
        <taxon>Ambassidae</taxon>
        <taxon>Parambassis</taxon>
    </lineage>
</organism>
<evidence type="ECO:0000256" key="1">
    <source>
        <dbReference type="SAM" id="Phobius"/>
    </source>
</evidence>
<accession>A0A6P7J4D8</accession>
<keyword evidence="1" id="KW-1133">Transmembrane helix</keyword>